<dbReference type="GO" id="GO:0006777">
    <property type="term" value="P:Mo-molybdopterin cofactor biosynthetic process"/>
    <property type="evidence" value="ECO:0007669"/>
    <property type="project" value="UniProtKB-UniRule"/>
</dbReference>
<keyword evidence="6 11" id="KW-0808">Transferase</keyword>
<dbReference type="AlphaFoldDB" id="A0A2D6YKX9"/>
<keyword evidence="9 11" id="KW-0501">Molybdenum cofactor biosynthesis</keyword>
<evidence type="ECO:0000256" key="7">
    <source>
        <dbReference type="ARBA" id="ARBA00022723"/>
    </source>
</evidence>
<evidence type="ECO:0000256" key="11">
    <source>
        <dbReference type="RuleBase" id="RU365090"/>
    </source>
</evidence>
<comment type="caution">
    <text evidence="13">The sequence shown here is derived from an EMBL/GenBank/DDBJ whole genome shotgun (WGS) entry which is preliminary data.</text>
</comment>
<evidence type="ECO:0000256" key="9">
    <source>
        <dbReference type="ARBA" id="ARBA00023150"/>
    </source>
</evidence>
<comment type="function">
    <text evidence="2 11">Catalyzes the insertion of molybdate into adenylated molybdopterin with the concomitant release of AMP.</text>
</comment>
<dbReference type="InterPro" id="IPR008284">
    <property type="entry name" value="MoCF_biosynth_CS"/>
</dbReference>
<dbReference type="Pfam" id="PF00994">
    <property type="entry name" value="MoCF_biosynth"/>
    <property type="match status" value="1"/>
</dbReference>
<dbReference type="PROSITE" id="PS01079">
    <property type="entry name" value="MOCF_BIOSYNTHESIS_2"/>
    <property type="match status" value="1"/>
</dbReference>
<dbReference type="InterPro" id="IPR005110">
    <property type="entry name" value="MoeA_linker/N"/>
</dbReference>
<dbReference type="SUPFAM" id="SSF63882">
    <property type="entry name" value="MoeA N-terminal region -like"/>
    <property type="match status" value="1"/>
</dbReference>
<dbReference type="InterPro" id="IPR038987">
    <property type="entry name" value="MoeA-like"/>
</dbReference>
<feature type="domain" description="MoaB/Mog" evidence="12">
    <location>
        <begin position="179"/>
        <end position="316"/>
    </location>
</feature>
<protein>
    <recommendedName>
        <fullName evidence="11">Molybdopterin molybdenumtransferase</fullName>
        <ecNumber evidence="11">2.10.1.1</ecNumber>
    </recommendedName>
</protein>
<keyword evidence="8 11" id="KW-0460">Magnesium</keyword>
<evidence type="ECO:0000256" key="10">
    <source>
        <dbReference type="ARBA" id="ARBA00047317"/>
    </source>
</evidence>
<dbReference type="GO" id="GO:0005829">
    <property type="term" value="C:cytosol"/>
    <property type="evidence" value="ECO:0007669"/>
    <property type="project" value="TreeGrafter"/>
</dbReference>
<dbReference type="CDD" id="cd00887">
    <property type="entry name" value="MoeA"/>
    <property type="match status" value="1"/>
</dbReference>
<evidence type="ECO:0000256" key="1">
    <source>
        <dbReference type="ARBA" id="ARBA00001946"/>
    </source>
</evidence>
<keyword evidence="5 11" id="KW-0500">Molybdenum</keyword>
<dbReference type="EC" id="2.10.1.1" evidence="11"/>
<comment type="cofactor">
    <cofactor evidence="1 11">
        <name>Mg(2+)</name>
        <dbReference type="ChEBI" id="CHEBI:18420"/>
    </cofactor>
</comment>
<comment type="catalytic activity">
    <reaction evidence="10">
        <text>adenylyl-molybdopterin + molybdate = Mo-molybdopterin + AMP + H(+)</text>
        <dbReference type="Rhea" id="RHEA:35047"/>
        <dbReference type="ChEBI" id="CHEBI:15378"/>
        <dbReference type="ChEBI" id="CHEBI:36264"/>
        <dbReference type="ChEBI" id="CHEBI:62727"/>
        <dbReference type="ChEBI" id="CHEBI:71302"/>
        <dbReference type="ChEBI" id="CHEBI:456215"/>
        <dbReference type="EC" id="2.10.1.1"/>
    </reaction>
</comment>
<dbReference type="GO" id="GO:0046872">
    <property type="term" value="F:metal ion binding"/>
    <property type="evidence" value="ECO:0007669"/>
    <property type="project" value="UniProtKB-UniRule"/>
</dbReference>
<reference evidence="14" key="1">
    <citation type="submission" date="2017-09" db="EMBL/GenBank/DDBJ databases">
        <title>The Reconstruction of 2,631 Draft Metagenome-Assembled Genomes from the Global Oceans.</title>
        <authorList>
            <person name="Tully B.J."/>
            <person name="Graham E.D."/>
            <person name="Heidelberg J.F."/>
        </authorList>
    </citation>
    <scope>NUCLEOTIDE SEQUENCE [LARGE SCALE GENOMIC DNA]</scope>
</reference>
<evidence type="ECO:0000313" key="14">
    <source>
        <dbReference type="Proteomes" id="UP000226525"/>
    </source>
</evidence>
<organism evidence="13 14">
    <name type="scientific">SAR324 cluster bacterium</name>
    <dbReference type="NCBI Taxonomy" id="2024889"/>
    <lineage>
        <taxon>Bacteria</taxon>
        <taxon>Deltaproteobacteria</taxon>
        <taxon>SAR324 cluster</taxon>
    </lineage>
</organism>
<evidence type="ECO:0000259" key="12">
    <source>
        <dbReference type="SMART" id="SM00852"/>
    </source>
</evidence>
<dbReference type="Gene3D" id="2.170.190.11">
    <property type="entry name" value="Molybdopterin biosynthesis moea protein, domain 3"/>
    <property type="match status" value="1"/>
</dbReference>
<proteinExistence type="inferred from homology"/>
<dbReference type="NCBIfam" id="NF045515">
    <property type="entry name" value="Glp_gephyrin"/>
    <property type="match status" value="1"/>
</dbReference>
<gene>
    <name evidence="13" type="ORF">CMN54_10380</name>
</gene>
<evidence type="ECO:0000256" key="3">
    <source>
        <dbReference type="ARBA" id="ARBA00005046"/>
    </source>
</evidence>
<accession>A0A2D6YKX9</accession>
<dbReference type="InterPro" id="IPR001453">
    <property type="entry name" value="MoaB/Mog_dom"/>
</dbReference>
<dbReference type="InterPro" id="IPR036135">
    <property type="entry name" value="MoeA_linker/N_sf"/>
</dbReference>
<evidence type="ECO:0000313" key="13">
    <source>
        <dbReference type="EMBL" id="MAH63829.1"/>
    </source>
</evidence>
<evidence type="ECO:0000256" key="4">
    <source>
        <dbReference type="ARBA" id="ARBA00010763"/>
    </source>
</evidence>
<dbReference type="SMART" id="SM00852">
    <property type="entry name" value="MoCF_biosynth"/>
    <property type="match status" value="1"/>
</dbReference>
<comment type="pathway">
    <text evidence="3 11">Cofactor biosynthesis; molybdopterin biosynthesis.</text>
</comment>
<dbReference type="Gene3D" id="3.40.980.10">
    <property type="entry name" value="MoaB/Mog-like domain"/>
    <property type="match status" value="1"/>
</dbReference>
<dbReference type="FunFam" id="3.40.980.10:FF:000004">
    <property type="entry name" value="Molybdopterin molybdenumtransferase"/>
    <property type="match status" value="1"/>
</dbReference>
<dbReference type="Gene3D" id="3.90.105.10">
    <property type="entry name" value="Molybdopterin biosynthesis moea protein, domain 2"/>
    <property type="match status" value="1"/>
</dbReference>
<dbReference type="GO" id="GO:0061599">
    <property type="term" value="F:molybdopterin molybdotransferase activity"/>
    <property type="evidence" value="ECO:0007669"/>
    <property type="project" value="UniProtKB-UniRule"/>
</dbReference>
<dbReference type="NCBIfam" id="TIGR00177">
    <property type="entry name" value="molyb_syn"/>
    <property type="match status" value="1"/>
</dbReference>
<dbReference type="EMBL" id="NZEX01000117">
    <property type="protein sequence ID" value="MAH63829.1"/>
    <property type="molecule type" value="Genomic_DNA"/>
</dbReference>
<evidence type="ECO:0000256" key="8">
    <source>
        <dbReference type="ARBA" id="ARBA00022842"/>
    </source>
</evidence>
<evidence type="ECO:0000256" key="5">
    <source>
        <dbReference type="ARBA" id="ARBA00022505"/>
    </source>
</evidence>
<dbReference type="InterPro" id="IPR005111">
    <property type="entry name" value="MoeA_C_domain_IV"/>
</dbReference>
<dbReference type="Proteomes" id="UP000226525">
    <property type="component" value="Unassembled WGS sequence"/>
</dbReference>
<dbReference type="Pfam" id="PF03453">
    <property type="entry name" value="MoeA_N"/>
    <property type="match status" value="1"/>
</dbReference>
<dbReference type="UniPathway" id="UPA00344"/>
<keyword evidence="7 11" id="KW-0479">Metal-binding</keyword>
<dbReference type="Pfam" id="PF03454">
    <property type="entry name" value="MoeA_C"/>
    <property type="match status" value="1"/>
</dbReference>
<evidence type="ECO:0000256" key="6">
    <source>
        <dbReference type="ARBA" id="ARBA00022679"/>
    </source>
</evidence>
<evidence type="ECO:0000256" key="2">
    <source>
        <dbReference type="ARBA" id="ARBA00002901"/>
    </source>
</evidence>
<dbReference type="SUPFAM" id="SSF53218">
    <property type="entry name" value="Molybdenum cofactor biosynthesis proteins"/>
    <property type="match status" value="1"/>
</dbReference>
<dbReference type="Gene3D" id="2.40.340.10">
    <property type="entry name" value="MoeA, C-terminal, domain IV"/>
    <property type="match status" value="1"/>
</dbReference>
<dbReference type="PANTHER" id="PTHR10192">
    <property type="entry name" value="MOLYBDOPTERIN BIOSYNTHESIS PROTEIN"/>
    <property type="match status" value="1"/>
</dbReference>
<dbReference type="InterPro" id="IPR036425">
    <property type="entry name" value="MoaB/Mog-like_dom_sf"/>
</dbReference>
<sequence length="408" mass="44757">MLTYEEAKVIILGHACIQELEKVDFRNSVGRALAEDLVASEDLPPFDNSAVDGYAVKFNELAKATKENPVVLKCQEYVFAGRLDTISLQEGVCVQVATGAPLPLGTDAVVMLEQVVRNGDQVCFSHPTQIGNNLRHRGRDMSSGDSLLPKGTTIAPTHLAVLAAQGLVEVPLYSRLKINILSTGTELVAPNIKPGPGQIREANSFLLEALLQTEACEVTRLHRVVDDLESTIKVLNEALRADALLISGGVSVGDSDFVKPALKELGVKEIFWRVKIKPGKPLFFGQLGDTKVFGLPGNPASTFVLFEELVRPYLRKCLGHYQLEVPTRSAKITEDFDETSERLQLLRAHWYHQNGNDWVRPVTQQGSFSIASIAHANSLIHVPEGSQPLRFGQSVRVRPLAHRFALFG</sequence>
<name>A0A2D6YKX9_9DELT</name>
<dbReference type="SUPFAM" id="SSF63867">
    <property type="entry name" value="MoeA C-terminal domain-like"/>
    <property type="match status" value="1"/>
</dbReference>
<dbReference type="InterPro" id="IPR036688">
    <property type="entry name" value="MoeA_C_domain_IV_sf"/>
</dbReference>
<comment type="similarity">
    <text evidence="4 11">Belongs to the MoeA family.</text>
</comment>
<dbReference type="PANTHER" id="PTHR10192:SF5">
    <property type="entry name" value="GEPHYRIN"/>
    <property type="match status" value="1"/>
</dbReference>